<sequence length="120" mass="13176">MGQLLAICCILAGVEVTDDFGDLCGGDSDASGGGCCCSDAGFDNGTEVVVLNNYNASPDLPQLGRSRFHDGGPAPPRRPYAPEVEQRERRRQRERLELQLQRQRREELFSTAPLPPPYVK</sequence>
<feature type="region of interest" description="Disordered" evidence="1">
    <location>
        <begin position="101"/>
        <end position="120"/>
    </location>
</feature>
<keyword evidence="2" id="KW-0732">Signal</keyword>
<keyword evidence="4" id="KW-1185">Reference proteome</keyword>
<dbReference type="HOGENOM" id="CLU_2050453_0_0_1"/>
<name>K5UNY1_PHACS</name>
<reference evidence="3 4" key="1">
    <citation type="journal article" date="2012" name="BMC Genomics">
        <title>Comparative genomics of the white-rot fungi, Phanerochaete carnosa and P. chrysosporium, to elucidate the genetic basis of the distinct wood types they colonize.</title>
        <authorList>
            <person name="Suzuki H."/>
            <person name="MacDonald J."/>
            <person name="Syed K."/>
            <person name="Salamov A."/>
            <person name="Hori C."/>
            <person name="Aerts A."/>
            <person name="Henrissat B."/>
            <person name="Wiebenga A."/>
            <person name="vanKuyk P.A."/>
            <person name="Barry K."/>
            <person name="Lindquist E."/>
            <person name="LaButti K."/>
            <person name="Lapidus A."/>
            <person name="Lucas S."/>
            <person name="Coutinho P."/>
            <person name="Gong Y."/>
            <person name="Samejima M."/>
            <person name="Mahadevan R."/>
            <person name="Abou-Zaid M."/>
            <person name="de Vries R.P."/>
            <person name="Igarashi K."/>
            <person name="Yadav J.S."/>
            <person name="Grigoriev I.V."/>
            <person name="Master E.R."/>
        </authorList>
    </citation>
    <scope>NUCLEOTIDE SEQUENCE [LARGE SCALE GENOMIC DNA]</scope>
    <source>
        <strain evidence="3 4">HHB-10118-sp</strain>
    </source>
</reference>
<dbReference type="InParanoid" id="K5UNY1"/>
<evidence type="ECO:0000256" key="2">
    <source>
        <dbReference type="SAM" id="SignalP"/>
    </source>
</evidence>
<dbReference type="RefSeq" id="XP_007400605.1">
    <property type="nucleotide sequence ID" value="XM_007400543.1"/>
</dbReference>
<gene>
    <name evidence="3" type="ORF">PHACADRAFT_187962</name>
</gene>
<evidence type="ECO:0000313" key="3">
    <source>
        <dbReference type="EMBL" id="EKM51466.1"/>
    </source>
</evidence>
<dbReference type="GeneID" id="18910463"/>
<dbReference type="KEGG" id="pco:PHACADRAFT_187962"/>
<organism evidence="3 4">
    <name type="scientific">Phanerochaete carnosa (strain HHB-10118-sp)</name>
    <name type="common">White-rot fungus</name>
    <name type="synonym">Peniophora carnosa</name>
    <dbReference type="NCBI Taxonomy" id="650164"/>
    <lineage>
        <taxon>Eukaryota</taxon>
        <taxon>Fungi</taxon>
        <taxon>Dikarya</taxon>
        <taxon>Basidiomycota</taxon>
        <taxon>Agaricomycotina</taxon>
        <taxon>Agaricomycetes</taxon>
        <taxon>Polyporales</taxon>
        <taxon>Phanerochaetaceae</taxon>
        <taxon>Phanerochaete</taxon>
    </lineage>
</organism>
<feature type="signal peptide" evidence="2">
    <location>
        <begin position="1"/>
        <end position="16"/>
    </location>
</feature>
<dbReference type="AlphaFoldDB" id="K5UNY1"/>
<evidence type="ECO:0008006" key="5">
    <source>
        <dbReference type="Google" id="ProtNLM"/>
    </source>
</evidence>
<accession>K5UNY1</accession>
<feature type="region of interest" description="Disordered" evidence="1">
    <location>
        <begin position="58"/>
        <end position="91"/>
    </location>
</feature>
<feature type="chain" id="PRO_5003887348" description="Hydrophobin" evidence="2">
    <location>
        <begin position="17"/>
        <end position="120"/>
    </location>
</feature>
<dbReference type="EMBL" id="JH930477">
    <property type="protein sequence ID" value="EKM51466.1"/>
    <property type="molecule type" value="Genomic_DNA"/>
</dbReference>
<evidence type="ECO:0000256" key="1">
    <source>
        <dbReference type="SAM" id="MobiDB-lite"/>
    </source>
</evidence>
<dbReference type="Proteomes" id="UP000008370">
    <property type="component" value="Unassembled WGS sequence"/>
</dbReference>
<protein>
    <recommendedName>
        <fullName evidence="5">Hydrophobin</fullName>
    </recommendedName>
</protein>
<evidence type="ECO:0000313" key="4">
    <source>
        <dbReference type="Proteomes" id="UP000008370"/>
    </source>
</evidence>
<proteinExistence type="predicted"/>